<dbReference type="RefSeq" id="WP_157771295.1">
    <property type="nucleotide sequence ID" value="NZ_CP068595.1"/>
</dbReference>
<sequence>MENQEQKQGFKIVKINTLQAKELSDLKVEDLWVFQPADAVPSGATLCGCRNICIA</sequence>
<organism evidence="1 2">
    <name type="scientific">Paenibacillus sonchi</name>
    <dbReference type="NCBI Taxonomy" id="373687"/>
    <lineage>
        <taxon>Bacteria</taxon>
        <taxon>Bacillati</taxon>
        <taxon>Bacillota</taxon>
        <taxon>Bacilli</taxon>
        <taxon>Bacillales</taxon>
        <taxon>Paenibacillaceae</taxon>
        <taxon>Paenibacillus</taxon>
        <taxon>Paenibacillus sonchi group</taxon>
    </lineage>
</organism>
<reference evidence="1 2" key="1">
    <citation type="submission" date="2021-01" db="EMBL/GenBank/DDBJ databases">
        <title>Whole genome sequence of Paenibacillus sonchi LMG 24727 for comparative genomics.</title>
        <authorList>
            <person name="Lee G."/>
            <person name="Kim M.-J."/>
            <person name="Lim K."/>
            <person name="Shin J.-H."/>
        </authorList>
    </citation>
    <scope>NUCLEOTIDE SEQUENCE [LARGE SCALE GENOMIC DNA]</scope>
    <source>
        <strain evidence="1 2">LMG 24727</strain>
    </source>
</reference>
<evidence type="ECO:0000313" key="1">
    <source>
        <dbReference type="EMBL" id="QQZ58923.1"/>
    </source>
</evidence>
<name>A0A974P8U0_9BACL</name>
<dbReference type="Proteomes" id="UP000595841">
    <property type="component" value="Chromosome"/>
</dbReference>
<dbReference type="KEGG" id="pson:JI735_19530"/>
<protein>
    <submittedName>
        <fullName evidence="1">Uncharacterized protein</fullName>
    </submittedName>
</protein>
<gene>
    <name evidence="1" type="ORF">JI735_19530</name>
</gene>
<evidence type="ECO:0000313" key="2">
    <source>
        <dbReference type="Proteomes" id="UP000595841"/>
    </source>
</evidence>
<keyword evidence="2" id="KW-1185">Reference proteome</keyword>
<dbReference type="AlphaFoldDB" id="A0A974P8U0"/>
<proteinExistence type="predicted"/>
<accession>A0A974P8U0</accession>
<dbReference type="EMBL" id="CP068595">
    <property type="protein sequence ID" value="QQZ58923.1"/>
    <property type="molecule type" value="Genomic_DNA"/>
</dbReference>